<reference evidence="3 4" key="1">
    <citation type="submission" date="2019-04" db="EMBL/GenBank/DDBJ databases">
        <title>Geobacter ruber sp. nov., ferric-reducing bacteria isolated from paddy soil.</title>
        <authorList>
            <person name="Xu Z."/>
            <person name="Masuda Y."/>
            <person name="Itoh H."/>
            <person name="Senoo K."/>
        </authorList>
    </citation>
    <scope>NUCLEOTIDE SEQUENCE [LARGE SCALE GENOMIC DNA]</scope>
    <source>
        <strain evidence="3 4">Red88</strain>
    </source>
</reference>
<protein>
    <submittedName>
        <fullName evidence="3">Uncharacterized protein</fullName>
    </submittedName>
</protein>
<accession>A0A5A9X9A9</accession>
<dbReference type="EMBL" id="SRSD01000010">
    <property type="protein sequence ID" value="KAA0888789.1"/>
    <property type="molecule type" value="Genomic_DNA"/>
</dbReference>
<dbReference type="AlphaFoldDB" id="A0A5A9X9A9"/>
<dbReference type="Proteomes" id="UP000324298">
    <property type="component" value="Unassembled WGS sequence"/>
</dbReference>
<keyword evidence="2" id="KW-0732">Signal</keyword>
<proteinExistence type="predicted"/>
<keyword evidence="1" id="KW-0812">Transmembrane</keyword>
<feature type="signal peptide" evidence="2">
    <location>
        <begin position="1"/>
        <end position="24"/>
    </location>
</feature>
<dbReference type="RefSeq" id="WP_149309137.1">
    <property type="nucleotide sequence ID" value="NZ_SRSD01000010.1"/>
</dbReference>
<evidence type="ECO:0000313" key="3">
    <source>
        <dbReference type="EMBL" id="KAA0888789.1"/>
    </source>
</evidence>
<organism evidence="3 4">
    <name type="scientific">Oryzomonas rubra</name>
    <dbReference type="NCBI Taxonomy" id="2509454"/>
    <lineage>
        <taxon>Bacteria</taxon>
        <taxon>Pseudomonadati</taxon>
        <taxon>Thermodesulfobacteriota</taxon>
        <taxon>Desulfuromonadia</taxon>
        <taxon>Geobacterales</taxon>
        <taxon>Geobacteraceae</taxon>
        <taxon>Oryzomonas</taxon>
    </lineage>
</organism>
<evidence type="ECO:0000256" key="1">
    <source>
        <dbReference type="SAM" id="Phobius"/>
    </source>
</evidence>
<gene>
    <name evidence="3" type="ORF">ET418_15525</name>
</gene>
<comment type="caution">
    <text evidence="3">The sequence shown here is derived from an EMBL/GenBank/DDBJ whole genome shotgun (WGS) entry which is preliminary data.</text>
</comment>
<sequence>MRSKNKLKGIASALLICFALTVIPAQSLRAETGIFFQYSTATKLLTDLRYNKQAAAAYQQKYSLCDKDRALLVSNEAALTAKVDGLEKDKGIYKKEAEKFQALYTDADKARIKAETQAPSRLTWFTAGAGAVLLSIVAIFFAAK</sequence>
<evidence type="ECO:0000313" key="4">
    <source>
        <dbReference type="Proteomes" id="UP000324298"/>
    </source>
</evidence>
<feature type="chain" id="PRO_5022834504" evidence="2">
    <location>
        <begin position="25"/>
        <end position="144"/>
    </location>
</feature>
<evidence type="ECO:0000256" key="2">
    <source>
        <dbReference type="SAM" id="SignalP"/>
    </source>
</evidence>
<name>A0A5A9X9A9_9BACT</name>
<keyword evidence="1" id="KW-0472">Membrane</keyword>
<keyword evidence="4" id="KW-1185">Reference proteome</keyword>
<feature type="transmembrane region" description="Helical" evidence="1">
    <location>
        <begin position="122"/>
        <end position="143"/>
    </location>
</feature>
<keyword evidence="1" id="KW-1133">Transmembrane helix</keyword>